<dbReference type="RefSeq" id="XP_033397053.1">
    <property type="nucleotide sequence ID" value="XM_033538204.1"/>
</dbReference>
<evidence type="ECO:0000259" key="4">
    <source>
        <dbReference type="PROSITE" id="PS50102"/>
    </source>
</evidence>
<evidence type="ECO:0000256" key="2">
    <source>
        <dbReference type="PROSITE-ProRule" id="PRU00176"/>
    </source>
</evidence>
<organism evidence="5 6">
    <name type="scientific">Aplosporella prunicola CBS 121167</name>
    <dbReference type="NCBI Taxonomy" id="1176127"/>
    <lineage>
        <taxon>Eukaryota</taxon>
        <taxon>Fungi</taxon>
        <taxon>Dikarya</taxon>
        <taxon>Ascomycota</taxon>
        <taxon>Pezizomycotina</taxon>
        <taxon>Dothideomycetes</taxon>
        <taxon>Dothideomycetes incertae sedis</taxon>
        <taxon>Botryosphaeriales</taxon>
        <taxon>Aplosporellaceae</taxon>
        <taxon>Aplosporella</taxon>
    </lineage>
</organism>
<dbReference type="AlphaFoldDB" id="A0A6A6BB61"/>
<dbReference type="OrthoDB" id="407442at2759"/>
<keyword evidence="6" id="KW-1185">Reference proteome</keyword>
<dbReference type="GO" id="GO:0003723">
    <property type="term" value="F:RNA binding"/>
    <property type="evidence" value="ECO:0007669"/>
    <property type="project" value="UniProtKB-UniRule"/>
</dbReference>
<dbReference type="PANTHER" id="PTHR48037">
    <property type="entry name" value="ATPASE E1"/>
    <property type="match status" value="1"/>
</dbReference>
<evidence type="ECO:0000313" key="5">
    <source>
        <dbReference type="EMBL" id="KAF2141340.1"/>
    </source>
</evidence>
<evidence type="ECO:0000256" key="3">
    <source>
        <dbReference type="SAM" id="MobiDB-lite"/>
    </source>
</evidence>
<dbReference type="InterPro" id="IPR000504">
    <property type="entry name" value="RRM_dom"/>
</dbReference>
<dbReference type="InterPro" id="IPR012677">
    <property type="entry name" value="Nucleotide-bd_a/b_plait_sf"/>
</dbReference>
<dbReference type="EMBL" id="ML995487">
    <property type="protein sequence ID" value="KAF2141340.1"/>
    <property type="molecule type" value="Genomic_DNA"/>
</dbReference>
<feature type="region of interest" description="Disordered" evidence="3">
    <location>
        <begin position="121"/>
        <end position="153"/>
    </location>
</feature>
<dbReference type="SUPFAM" id="SSF54928">
    <property type="entry name" value="RNA-binding domain, RBD"/>
    <property type="match status" value="1"/>
</dbReference>
<dbReference type="SMART" id="SM00360">
    <property type="entry name" value="RRM"/>
    <property type="match status" value="1"/>
</dbReference>
<sequence length="153" mass="16438">MADNSRLKSTVYVGGLDAAVSSQTLHAAFVPFGEIVDISLPKPEAPSATDPHRGFGYVEFEHAADAREAIDNMDQSELFGRVIKVAQAKPQKEQNEGLGSKTAVWEQEGWLAKHAVSEEDRFAAEQAKTAADHAPLDPMQGLEGLDVAGPKPE</sequence>
<feature type="domain" description="RRM" evidence="4">
    <location>
        <begin position="9"/>
        <end position="90"/>
    </location>
</feature>
<proteinExistence type="predicted"/>
<dbReference type="InterPro" id="IPR035979">
    <property type="entry name" value="RBD_domain_sf"/>
</dbReference>
<gene>
    <name evidence="5" type="ORF">K452DRAFT_251199</name>
</gene>
<dbReference type="Gene3D" id="3.30.70.330">
    <property type="match status" value="1"/>
</dbReference>
<dbReference type="InterPro" id="IPR034168">
    <property type="entry name" value="PPIE_RRM"/>
</dbReference>
<dbReference type="CDD" id="cd12347">
    <property type="entry name" value="RRM_PPIE"/>
    <property type="match status" value="1"/>
</dbReference>
<keyword evidence="1 2" id="KW-0694">RNA-binding</keyword>
<evidence type="ECO:0000313" key="6">
    <source>
        <dbReference type="Proteomes" id="UP000799438"/>
    </source>
</evidence>
<dbReference type="PANTHER" id="PTHR48037:SF1">
    <property type="entry name" value="RRM DOMAIN-CONTAINING PROTEIN"/>
    <property type="match status" value="1"/>
</dbReference>
<dbReference type="PROSITE" id="PS50102">
    <property type="entry name" value="RRM"/>
    <property type="match status" value="1"/>
</dbReference>
<accession>A0A6A6BB61</accession>
<evidence type="ECO:0000256" key="1">
    <source>
        <dbReference type="ARBA" id="ARBA00022884"/>
    </source>
</evidence>
<reference evidence="5" key="1">
    <citation type="journal article" date="2020" name="Stud. Mycol.">
        <title>101 Dothideomycetes genomes: a test case for predicting lifestyles and emergence of pathogens.</title>
        <authorList>
            <person name="Haridas S."/>
            <person name="Albert R."/>
            <person name="Binder M."/>
            <person name="Bloem J."/>
            <person name="Labutti K."/>
            <person name="Salamov A."/>
            <person name="Andreopoulos B."/>
            <person name="Baker S."/>
            <person name="Barry K."/>
            <person name="Bills G."/>
            <person name="Bluhm B."/>
            <person name="Cannon C."/>
            <person name="Castanera R."/>
            <person name="Culley D."/>
            <person name="Daum C."/>
            <person name="Ezra D."/>
            <person name="Gonzalez J."/>
            <person name="Henrissat B."/>
            <person name="Kuo A."/>
            <person name="Liang C."/>
            <person name="Lipzen A."/>
            <person name="Lutzoni F."/>
            <person name="Magnuson J."/>
            <person name="Mondo S."/>
            <person name="Nolan M."/>
            <person name="Ohm R."/>
            <person name="Pangilinan J."/>
            <person name="Park H.-J."/>
            <person name="Ramirez L."/>
            <person name="Alfaro M."/>
            <person name="Sun H."/>
            <person name="Tritt A."/>
            <person name="Yoshinaga Y."/>
            <person name="Zwiers L.-H."/>
            <person name="Turgeon B."/>
            <person name="Goodwin S."/>
            <person name="Spatafora J."/>
            <person name="Crous P."/>
            <person name="Grigoriev I."/>
        </authorList>
    </citation>
    <scope>NUCLEOTIDE SEQUENCE</scope>
    <source>
        <strain evidence="5">CBS 121167</strain>
    </source>
</reference>
<dbReference type="Proteomes" id="UP000799438">
    <property type="component" value="Unassembled WGS sequence"/>
</dbReference>
<dbReference type="Pfam" id="PF00076">
    <property type="entry name" value="RRM_1"/>
    <property type="match status" value="1"/>
</dbReference>
<name>A0A6A6BB61_9PEZI</name>
<dbReference type="GeneID" id="54295700"/>
<protein>
    <recommendedName>
        <fullName evidence="4">RRM domain-containing protein</fullName>
    </recommendedName>
</protein>